<evidence type="ECO:0008006" key="6">
    <source>
        <dbReference type="Google" id="ProtNLM"/>
    </source>
</evidence>
<keyword evidence="1" id="KW-0732">Signal</keyword>
<dbReference type="InterPro" id="IPR054535">
    <property type="entry name" value="HphA_N"/>
</dbReference>
<dbReference type="InterPro" id="IPR054536">
    <property type="entry name" value="HphA_C"/>
</dbReference>
<dbReference type="Pfam" id="PF22828">
    <property type="entry name" value="HphA_N"/>
    <property type="match status" value="1"/>
</dbReference>
<dbReference type="SUPFAM" id="SSF56925">
    <property type="entry name" value="OMPA-like"/>
    <property type="match status" value="1"/>
</dbReference>
<feature type="chain" id="PRO_5013087346" description="Transferrin-binding protein B C-lobe/N-lobe beta barrel domain-containing protein" evidence="1">
    <location>
        <begin position="26"/>
        <end position="255"/>
    </location>
</feature>
<feature type="domain" description="HphA C-terminal" evidence="3">
    <location>
        <begin position="140"/>
        <end position="254"/>
    </location>
</feature>
<dbReference type="Proteomes" id="UP000184517">
    <property type="component" value="Unassembled WGS sequence"/>
</dbReference>
<accession>A0A1M5LEX0</accession>
<protein>
    <recommendedName>
        <fullName evidence="6">Transferrin-binding protein B C-lobe/N-lobe beta barrel domain-containing protein</fullName>
    </recommendedName>
</protein>
<dbReference type="AlphaFoldDB" id="A0A1M5LEX0"/>
<dbReference type="RefSeq" id="WP_072841874.1">
    <property type="nucleotide sequence ID" value="NZ_FQVF01000025.1"/>
</dbReference>
<proteinExistence type="predicted"/>
<dbReference type="InterPro" id="IPR054843">
    <property type="entry name" value="Slam_hemophilin_C"/>
</dbReference>
<dbReference type="OrthoDB" id="8607327at2"/>
<sequence length="255" mass="25512">MKKLQLVSAMSLALGTLVFSGMASAAVVGESSNTNYVKVGTATVNGGPHTSGGAGIGVNATGIDKLVNFQGLTAYGAKDAQDVYTLNFPYTGSPTSHDNLGVFNFAQVGTSDVWVGEWSAYGTSGDSTRTVYYAGANADTSVPTSGTATYTVVGINNYDGTAASLLNGTLTADFAAATLTGSMANTNGLTVDIGTATINSDASVTGSDATASISVIEVASAGDVSAQFYNGQADLAGLVDFAGTEYDTAFGGSKD</sequence>
<organism evidence="4 5">
    <name type="scientific">Marinomonas polaris DSM 16579</name>
    <dbReference type="NCBI Taxonomy" id="1122206"/>
    <lineage>
        <taxon>Bacteria</taxon>
        <taxon>Pseudomonadati</taxon>
        <taxon>Pseudomonadota</taxon>
        <taxon>Gammaproteobacteria</taxon>
        <taxon>Oceanospirillales</taxon>
        <taxon>Oceanospirillaceae</taxon>
        <taxon>Marinomonas</taxon>
    </lineage>
</organism>
<evidence type="ECO:0000313" key="4">
    <source>
        <dbReference type="EMBL" id="SHG62923.1"/>
    </source>
</evidence>
<evidence type="ECO:0000259" key="2">
    <source>
        <dbReference type="Pfam" id="PF22828"/>
    </source>
</evidence>
<dbReference type="EMBL" id="FQVF01000025">
    <property type="protein sequence ID" value="SHG62923.1"/>
    <property type="molecule type" value="Genomic_DNA"/>
</dbReference>
<dbReference type="Gene3D" id="2.40.160.90">
    <property type="match status" value="1"/>
</dbReference>
<evidence type="ECO:0000313" key="5">
    <source>
        <dbReference type="Proteomes" id="UP000184517"/>
    </source>
</evidence>
<gene>
    <name evidence="4" type="ORF">SAMN02745753_04252</name>
</gene>
<evidence type="ECO:0000259" key="3">
    <source>
        <dbReference type="Pfam" id="PF22829"/>
    </source>
</evidence>
<feature type="domain" description="HphA N-terminal heme-binding" evidence="2">
    <location>
        <begin position="23"/>
        <end position="130"/>
    </location>
</feature>
<name>A0A1M5LEX0_9GAMM</name>
<evidence type="ECO:0000256" key="1">
    <source>
        <dbReference type="SAM" id="SignalP"/>
    </source>
</evidence>
<dbReference type="InterPro" id="IPR011250">
    <property type="entry name" value="OMP/PagP_B-barrel"/>
</dbReference>
<dbReference type="NCBIfam" id="NF041636">
    <property type="entry name" value="slam_lipo"/>
    <property type="match status" value="1"/>
</dbReference>
<dbReference type="Pfam" id="PF22829">
    <property type="entry name" value="HphA_C"/>
    <property type="match status" value="1"/>
</dbReference>
<feature type="signal peptide" evidence="1">
    <location>
        <begin position="1"/>
        <end position="25"/>
    </location>
</feature>
<reference evidence="5" key="1">
    <citation type="submission" date="2016-11" db="EMBL/GenBank/DDBJ databases">
        <authorList>
            <person name="Varghese N."/>
            <person name="Submissions S."/>
        </authorList>
    </citation>
    <scope>NUCLEOTIDE SEQUENCE [LARGE SCALE GENOMIC DNA]</scope>
    <source>
        <strain evidence="5">DSM 16579</strain>
    </source>
</reference>
<keyword evidence="5" id="KW-1185">Reference proteome</keyword>
<dbReference type="STRING" id="1122206.SAMN02745753_04252"/>